<dbReference type="OrthoDB" id="8870994at2759"/>
<keyword evidence="5 8" id="KW-0732">Signal</keyword>
<dbReference type="OMA" id="NWVKQAV"/>
<evidence type="ECO:0000256" key="1">
    <source>
        <dbReference type="ARBA" id="ARBA00004613"/>
    </source>
</evidence>
<dbReference type="GO" id="GO:0006955">
    <property type="term" value="P:immune response"/>
    <property type="evidence" value="ECO:0007669"/>
    <property type="project" value="InterPro"/>
</dbReference>
<dbReference type="InterPro" id="IPR001811">
    <property type="entry name" value="Chemokine_IL8-like_dom"/>
</dbReference>
<reference evidence="10 11" key="1">
    <citation type="journal article" date="2008" name="Nature">
        <title>Genome analysis of the platypus reveals unique signatures of evolution.</title>
        <authorList>
            <person name="Warren W.C."/>
            <person name="Hillier L.W."/>
            <person name="Marshall Graves J.A."/>
            <person name="Birney E."/>
            <person name="Ponting C.P."/>
            <person name="Grutzner F."/>
            <person name="Belov K."/>
            <person name="Miller W."/>
            <person name="Clarke L."/>
            <person name="Chinwalla A.T."/>
            <person name="Yang S.P."/>
            <person name="Heger A."/>
            <person name="Locke D.P."/>
            <person name="Miethke P."/>
            <person name="Waters P.D."/>
            <person name="Veyrunes F."/>
            <person name="Fulton L."/>
            <person name="Fulton B."/>
            <person name="Graves T."/>
            <person name="Wallis J."/>
            <person name="Puente X.S."/>
            <person name="Lopez-Otin C."/>
            <person name="Ordonez G.R."/>
            <person name="Eichler E.E."/>
            <person name="Chen L."/>
            <person name="Cheng Z."/>
            <person name="Deakin J.E."/>
            <person name="Alsop A."/>
            <person name="Thompson K."/>
            <person name="Kirby P."/>
            <person name="Papenfuss A.T."/>
            <person name="Wakefield M.J."/>
            <person name="Olender T."/>
            <person name="Lancet D."/>
            <person name="Huttley G.A."/>
            <person name="Smit A.F."/>
            <person name="Pask A."/>
            <person name="Temple-Smith P."/>
            <person name="Batzer M.A."/>
            <person name="Walker J.A."/>
            <person name="Konkel M.K."/>
            <person name="Harris R.S."/>
            <person name="Whittington C.M."/>
            <person name="Wong E.S."/>
            <person name="Gemmell N.J."/>
            <person name="Buschiazzo E."/>
            <person name="Vargas Jentzsch I.M."/>
            <person name="Merkel A."/>
            <person name="Schmitz J."/>
            <person name="Zemann A."/>
            <person name="Churakov G."/>
            <person name="Kriegs J.O."/>
            <person name="Brosius J."/>
            <person name="Murchison E.P."/>
            <person name="Sachidanandam R."/>
            <person name="Smith C."/>
            <person name="Hannon G.J."/>
            <person name="Tsend-Ayush E."/>
            <person name="McMillan D."/>
            <person name="Attenborough R."/>
            <person name="Rens W."/>
            <person name="Ferguson-Smith M."/>
            <person name="Lefevre C.M."/>
            <person name="Sharp J.A."/>
            <person name="Nicholas K.R."/>
            <person name="Ray D.A."/>
            <person name="Kube M."/>
            <person name="Reinhardt R."/>
            <person name="Pringle T.H."/>
            <person name="Taylor J."/>
            <person name="Jones R.C."/>
            <person name="Nixon B."/>
            <person name="Dacheux J.L."/>
            <person name="Niwa H."/>
            <person name="Sekita Y."/>
            <person name="Huang X."/>
            <person name="Stark A."/>
            <person name="Kheradpour P."/>
            <person name="Kellis M."/>
            <person name="Flicek P."/>
            <person name="Chen Y."/>
            <person name="Webber C."/>
            <person name="Hardison R."/>
            <person name="Nelson J."/>
            <person name="Hallsworth-Pepin K."/>
            <person name="Delehaunty K."/>
            <person name="Markovic C."/>
            <person name="Minx P."/>
            <person name="Feng Y."/>
            <person name="Kremitzki C."/>
            <person name="Mitreva M."/>
            <person name="Glasscock J."/>
            <person name="Wylie T."/>
            <person name="Wohldmann P."/>
            <person name="Thiru P."/>
            <person name="Nhan M.N."/>
            <person name="Pohl C.S."/>
            <person name="Smith S.M."/>
            <person name="Hou S."/>
            <person name="Nefedov M."/>
            <person name="de Jong P.J."/>
            <person name="Renfree M.B."/>
            <person name="Mardis E.R."/>
            <person name="Wilson R.K."/>
        </authorList>
    </citation>
    <scope>NUCLEOTIDE SEQUENCE [LARGE SCALE GENOMIC DNA]</scope>
    <source>
        <strain evidence="10 11">Glennie</strain>
    </source>
</reference>
<accession>F6PNA7</accession>
<dbReference type="STRING" id="9258.ENSOANP00000025011"/>
<dbReference type="GO" id="GO:0005615">
    <property type="term" value="C:extracellular space"/>
    <property type="evidence" value="ECO:0007669"/>
    <property type="project" value="UniProtKB-KW"/>
</dbReference>
<keyword evidence="4" id="KW-0964">Secreted</keyword>
<keyword evidence="7" id="KW-0395">Inflammatory response</keyword>
<name>F6PNA7_ORNAN</name>
<keyword evidence="6" id="KW-1015">Disulfide bond</keyword>
<gene>
    <name evidence="10" type="primary">CCL20</name>
</gene>
<keyword evidence="2" id="KW-0145">Chemotaxis</keyword>
<dbReference type="SUPFAM" id="SSF54117">
    <property type="entry name" value="Interleukin 8-like chemokines"/>
    <property type="match status" value="1"/>
</dbReference>
<sequence length="103" mass="11909">MLALNHKKLVLASVMLVLSLYLFRASEASDFDCCLRYTERHYGSRIIKGYTEQFSNEVCDIDAIIFHTKRGALVCANPQEQWVKHVLHDLSKRLKRMSKSSFS</sequence>
<dbReference type="SMART" id="SM00199">
    <property type="entry name" value="SCY"/>
    <property type="match status" value="1"/>
</dbReference>
<feature type="signal peptide" evidence="8">
    <location>
        <begin position="1"/>
        <end position="28"/>
    </location>
</feature>
<feature type="chain" id="PRO_5028485120" evidence="8">
    <location>
        <begin position="29"/>
        <end position="103"/>
    </location>
</feature>
<dbReference type="Bgee" id="ENSOANG00000019728">
    <property type="expression patterns" value="Expressed in adult mammalian kidney and 3 other cell types or tissues"/>
</dbReference>
<feature type="domain" description="Chemokine interleukin-8-like" evidence="9">
    <location>
        <begin position="30"/>
        <end position="90"/>
    </location>
</feature>
<keyword evidence="3" id="KW-0202">Cytokine</keyword>
<dbReference type="GeneID" id="100085782"/>
<dbReference type="Pfam" id="PF00048">
    <property type="entry name" value="IL8"/>
    <property type="match status" value="1"/>
</dbReference>
<dbReference type="RefSeq" id="XP_007663080.1">
    <property type="nucleotide sequence ID" value="XM_007664890.2"/>
</dbReference>
<dbReference type="GO" id="GO:0008009">
    <property type="term" value="F:chemokine activity"/>
    <property type="evidence" value="ECO:0007669"/>
    <property type="project" value="InterPro"/>
</dbReference>
<dbReference type="GeneTree" id="ENSGT01130000278316"/>
<evidence type="ECO:0000313" key="10">
    <source>
        <dbReference type="Ensembl" id="ENSOANP00000025011.2"/>
    </source>
</evidence>
<dbReference type="Ensembl" id="ENSOANT00000028815.2">
    <property type="protein sequence ID" value="ENSOANP00000025011.2"/>
    <property type="gene ID" value="ENSOANG00000019728.2"/>
</dbReference>
<evidence type="ECO:0000256" key="2">
    <source>
        <dbReference type="ARBA" id="ARBA00022500"/>
    </source>
</evidence>
<dbReference type="GO" id="GO:0006954">
    <property type="term" value="P:inflammatory response"/>
    <property type="evidence" value="ECO:0007669"/>
    <property type="project" value="UniProtKB-KW"/>
</dbReference>
<dbReference type="Gene3D" id="2.40.50.40">
    <property type="match status" value="1"/>
</dbReference>
<dbReference type="InterPro" id="IPR039809">
    <property type="entry name" value="Chemokine_b/g/d"/>
</dbReference>
<protein>
    <submittedName>
        <fullName evidence="10">C-C motif chemokine ligand 20</fullName>
    </submittedName>
</protein>
<evidence type="ECO:0000256" key="5">
    <source>
        <dbReference type="ARBA" id="ARBA00022729"/>
    </source>
</evidence>
<evidence type="ECO:0000256" key="6">
    <source>
        <dbReference type="ARBA" id="ARBA00023157"/>
    </source>
</evidence>
<dbReference type="Proteomes" id="UP000002279">
    <property type="component" value="Chromosome 1"/>
</dbReference>
<comment type="subcellular location">
    <subcellularLocation>
        <location evidence="1">Secreted</location>
    </subcellularLocation>
</comment>
<evidence type="ECO:0000259" key="9">
    <source>
        <dbReference type="SMART" id="SM00199"/>
    </source>
</evidence>
<evidence type="ECO:0000256" key="4">
    <source>
        <dbReference type="ARBA" id="ARBA00022525"/>
    </source>
</evidence>
<dbReference type="HOGENOM" id="CLU_141716_3_3_1"/>
<reference evidence="10" key="3">
    <citation type="submission" date="2025-09" db="UniProtKB">
        <authorList>
            <consortium name="Ensembl"/>
        </authorList>
    </citation>
    <scope>IDENTIFICATION</scope>
    <source>
        <strain evidence="10">Glennie</strain>
    </source>
</reference>
<dbReference type="InParanoid" id="F6PNA7"/>
<proteinExistence type="predicted"/>
<dbReference type="FunFam" id="2.40.50.40:FF:000012">
    <property type="entry name" value="C-C motif chemokine"/>
    <property type="match status" value="1"/>
</dbReference>
<evidence type="ECO:0000313" key="11">
    <source>
        <dbReference type="Proteomes" id="UP000002279"/>
    </source>
</evidence>
<dbReference type="KEGG" id="oaa:100085782"/>
<reference evidence="10" key="2">
    <citation type="submission" date="2025-08" db="UniProtKB">
        <authorList>
            <consortium name="Ensembl"/>
        </authorList>
    </citation>
    <scope>IDENTIFICATION</scope>
    <source>
        <strain evidence="10">Glennie</strain>
    </source>
</reference>
<dbReference type="AlphaFoldDB" id="F6PNA7"/>
<evidence type="ECO:0000256" key="8">
    <source>
        <dbReference type="SAM" id="SignalP"/>
    </source>
</evidence>
<keyword evidence="11" id="KW-1185">Reference proteome</keyword>
<dbReference type="CTD" id="6364"/>
<evidence type="ECO:0000256" key="7">
    <source>
        <dbReference type="ARBA" id="ARBA00023198"/>
    </source>
</evidence>
<dbReference type="PANTHER" id="PTHR12015:SF108">
    <property type="entry name" value="C-C MOTIF CHEMOKINE 20"/>
    <property type="match status" value="1"/>
</dbReference>
<dbReference type="FunCoup" id="F6PNA7">
    <property type="interactions" value="756"/>
</dbReference>
<dbReference type="InterPro" id="IPR036048">
    <property type="entry name" value="Interleukin_8-like_sf"/>
</dbReference>
<evidence type="ECO:0000256" key="3">
    <source>
        <dbReference type="ARBA" id="ARBA00022514"/>
    </source>
</evidence>
<dbReference type="eggNOG" id="ENOG502S776">
    <property type="taxonomic scope" value="Eukaryota"/>
</dbReference>
<organism evidence="10 11">
    <name type="scientific">Ornithorhynchus anatinus</name>
    <name type="common">Duckbill platypus</name>
    <dbReference type="NCBI Taxonomy" id="9258"/>
    <lineage>
        <taxon>Eukaryota</taxon>
        <taxon>Metazoa</taxon>
        <taxon>Chordata</taxon>
        <taxon>Craniata</taxon>
        <taxon>Vertebrata</taxon>
        <taxon>Euteleostomi</taxon>
        <taxon>Mammalia</taxon>
        <taxon>Monotremata</taxon>
        <taxon>Ornithorhynchidae</taxon>
        <taxon>Ornithorhynchus</taxon>
    </lineage>
</organism>
<dbReference type="PANTHER" id="PTHR12015">
    <property type="entry name" value="SMALL INDUCIBLE CYTOKINE A"/>
    <property type="match status" value="1"/>
</dbReference>